<feature type="transmembrane region" description="Helical" evidence="2">
    <location>
        <begin position="65"/>
        <end position="85"/>
    </location>
</feature>
<keyword evidence="2" id="KW-1133">Transmembrane helix</keyword>
<keyword evidence="2" id="KW-0812">Transmembrane</keyword>
<name>A0A430FS42_9BIFI</name>
<dbReference type="Proteomes" id="UP000287609">
    <property type="component" value="Unassembled WGS sequence"/>
</dbReference>
<gene>
    <name evidence="3" type="ORF">D2E26_0257</name>
</gene>
<dbReference type="OrthoDB" id="3240362at2"/>
<evidence type="ECO:0000313" key="3">
    <source>
        <dbReference type="EMBL" id="RSX55694.1"/>
    </source>
</evidence>
<feature type="region of interest" description="Disordered" evidence="1">
    <location>
        <begin position="1"/>
        <end position="22"/>
    </location>
</feature>
<sequence length="156" mass="17230">MTSPQPRLTRSGVAPAGRKDKSAYAGISKRPQLELIKGSKPEQRNKLSESFAAFWNWTKTKSSPMVHVIVAVVFLVACLLGSLFLRTQMVQNSFEAAQVTHNITVLNQDVEEDQARLDELEASLPQKAHDMGMQPADGSITIDLQGYKPSHPEGER</sequence>
<evidence type="ECO:0000256" key="2">
    <source>
        <dbReference type="SAM" id="Phobius"/>
    </source>
</evidence>
<accession>A0A430FS42</accession>
<feature type="region of interest" description="Disordered" evidence="1">
    <location>
        <begin position="129"/>
        <end position="156"/>
    </location>
</feature>
<reference evidence="3 4" key="1">
    <citation type="submission" date="2018-09" db="EMBL/GenBank/DDBJ databases">
        <title>Characterization of the phylogenetic diversity of five novel species belonging to the genus Bifidobacterium.</title>
        <authorList>
            <person name="Lugli G.A."/>
            <person name="Duranti S."/>
            <person name="Milani C."/>
        </authorList>
    </citation>
    <scope>NUCLEOTIDE SEQUENCE [LARGE SCALE GENOMIC DNA]</scope>
    <source>
        <strain evidence="3 4">2036B</strain>
    </source>
</reference>
<proteinExistence type="predicted"/>
<protein>
    <submittedName>
        <fullName evidence="3">Uncharacterized protein</fullName>
    </submittedName>
</protein>
<keyword evidence="4" id="KW-1185">Reference proteome</keyword>
<dbReference type="EMBL" id="QXGM01000001">
    <property type="protein sequence ID" value="RSX55694.1"/>
    <property type="molecule type" value="Genomic_DNA"/>
</dbReference>
<dbReference type="AlphaFoldDB" id="A0A430FS42"/>
<keyword evidence="2" id="KW-0472">Membrane</keyword>
<evidence type="ECO:0000256" key="1">
    <source>
        <dbReference type="SAM" id="MobiDB-lite"/>
    </source>
</evidence>
<evidence type="ECO:0000313" key="4">
    <source>
        <dbReference type="Proteomes" id="UP000287609"/>
    </source>
</evidence>
<comment type="caution">
    <text evidence="3">The sequence shown here is derived from an EMBL/GenBank/DDBJ whole genome shotgun (WGS) entry which is preliminary data.</text>
</comment>
<dbReference type="RefSeq" id="WP_125962898.1">
    <property type="nucleotide sequence ID" value="NZ_QXGM01000001.1"/>
</dbReference>
<organism evidence="3 4">
    <name type="scientific">Bifidobacterium dolichotidis</name>
    <dbReference type="NCBI Taxonomy" id="2306976"/>
    <lineage>
        <taxon>Bacteria</taxon>
        <taxon>Bacillati</taxon>
        <taxon>Actinomycetota</taxon>
        <taxon>Actinomycetes</taxon>
        <taxon>Bifidobacteriales</taxon>
        <taxon>Bifidobacteriaceae</taxon>
        <taxon>Bifidobacterium</taxon>
    </lineage>
</organism>